<dbReference type="EMBL" id="JAENGY010001146">
    <property type="protein sequence ID" value="KAG6952022.1"/>
    <property type="molecule type" value="Genomic_DNA"/>
</dbReference>
<dbReference type="Proteomes" id="UP000709295">
    <property type="component" value="Unassembled WGS sequence"/>
</dbReference>
<protein>
    <submittedName>
        <fullName evidence="1">Uncharacterized protein</fullName>
    </submittedName>
</protein>
<feature type="non-terminal residue" evidence="1">
    <location>
        <position position="187"/>
    </location>
</feature>
<reference evidence="1" key="1">
    <citation type="submission" date="2021-01" db="EMBL/GenBank/DDBJ databases">
        <title>Phytophthora aleatoria, a newly-described species from Pinus radiata is distinct from Phytophthora cactorum isolates based on comparative genomics.</title>
        <authorList>
            <person name="Mcdougal R."/>
            <person name="Panda P."/>
            <person name="Williams N."/>
            <person name="Studholme D.J."/>
        </authorList>
    </citation>
    <scope>NUCLEOTIDE SEQUENCE</scope>
    <source>
        <strain evidence="1">NZFS 4037</strain>
    </source>
</reference>
<keyword evidence="2" id="KW-1185">Reference proteome</keyword>
<sequence>HQSVSGLWTASGQCVWSYSCSRRGCSATTRWATSYSHVPVRVEVLVGVLVTGNELAVSMRAAQFLESMCSTKFDKEVYRWHQSKIEQDGFVPKAFEMSLPAVTSGYTESCRDAQMRAAVANYHSHSSTCFKGNRDKYICRLARPAGVHEQPTCPLIVARERLGDMKAGPSLACAIDDGYSVEKGEAF</sequence>
<proteinExistence type="predicted"/>
<organism evidence="1 2">
    <name type="scientific">Phytophthora aleatoria</name>
    <dbReference type="NCBI Taxonomy" id="2496075"/>
    <lineage>
        <taxon>Eukaryota</taxon>
        <taxon>Sar</taxon>
        <taxon>Stramenopiles</taxon>
        <taxon>Oomycota</taxon>
        <taxon>Peronosporomycetes</taxon>
        <taxon>Peronosporales</taxon>
        <taxon>Peronosporaceae</taxon>
        <taxon>Phytophthora</taxon>
    </lineage>
</organism>
<evidence type="ECO:0000313" key="2">
    <source>
        <dbReference type="Proteomes" id="UP000709295"/>
    </source>
</evidence>
<gene>
    <name evidence="1" type="ORF">JG688_00013471</name>
</gene>
<name>A0A8J5I939_9STRA</name>
<comment type="caution">
    <text evidence="1">The sequence shown here is derived from an EMBL/GenBank/DDBJ whole genome shotgun (WGS) entry which is preliminary data.</text>
</comment>
<evidence type="ECO:0000313" key="1">
    <source>
        <dbReference type="EMBL" id="KAG6952022.1"/>
    </source>
</evidence>
<dbReference type="AlphaFoldDB" id="A0A8J5I939"/>
<accession>A0A8J5I939</accession>